<accession>A0AAN7ADV7</accession>
<sequence length="384" mass="42399">MAGRLHVDFWVFGFDIDFGDRDKALAAAREPPLGLQAFVDLVLQGAGKTVGSSMPLVDGGWVDVPRPSAEPTKPKATALPFLFNCTDGLLSDSEVPDAGNGPPSADSSWRTAMFADTPIPDDTWAVKAGELEWTATCAFAASAAQFHDERDNRSAAIPKDMPVSMPSLESGRVYALPMRLTSSLTSTVHITVTQKAKHAQSFMRAWKIDNDCRDDRWSVKPILKSVPRSVCGAYNEHTDPSLRGNAVFALLNAPKEKGSVELVTGFTIRPPLPYRSKDQVPKFNLVEDMRLGVKKGGYGFVGVNDKASDKWQPDEPIDGKEKWDVVKTAWDTQDVEDRAQDVVRQWSELMGWPKEKPLTGRRPRALLRRFEDMVPAAPRMTKAF</sequence>
<keyword evidence="2" id="KW-1185">Reference proteome</keyword>
<reference evidence="1" key="2">
    <citation type="submission" date="2023-05" db="EMBL/GenBank/DDBJ databases">
        <authorList>
            <consortium name="Lawrence Berkeley National Laboratory"/>
            <person name="Steindorff A."/>
            <person name="Hensen N."/>
            <person name="Bonometti L."/>
            <person name="Westerberg I."/>
            <person name="Brannstrom I.O."/>
            <person name="Guillou S."/>
            <person name="Cros-Aarteil S."/>
            <person name="Calhoun S."/>
            <person name="Haridas S."/>
            <person name="Kuo A."/>
            <person name="Mondo S."/>
            <person name="Pangilinan J."/>
            <person name="Riley R."/>
            <person name="Labutti K."/>
            <person name="Andreopoulos B."/>
            <person name="Lipzen A."/>
            <person name="Chen C."/>
            <person name="Yanf M."/>
            <person name="Daum C."/>
            <person name="Ng V."/>
            <person name="Clum A."/>
            <person name="Ohm R."/>
            <person name="Martin F."/>
            <person name="Silar P."/>
            <person name="Natvig D."/>
            <person name="Lalanne C."/>
            <person name="Gautier V."/>
            <person name="Ament-Velasquez S.L."/>
            <person name="Kruys A."/>
            <person name="Hutchinson M.I."/>
            <person name="Powell A.J."/>
            <person name="Barry K."/>
            <person name="Miller A.N."/>
            <person name="Grigoriev I.V."/>
            <person name="Debuchy R."/>
            <person name="Gladieux P."/>
            <person name="Thoren M.H."/>
            <person name="Johannesson H."/>
        </authorList>
    </citation>
    <scope>NUCLEOTIDE SEQUENCE</scope>
    <source>
        <strain evidence="1">PSN309</strain>
    </source>
</reference>
<proteinExistence type="predicted"/>
<comment type="caution">
    <text evidence="1">The sequence shown here is derived from an EMBL/GenBank/DDBJ whole genome shotgun (WGS) entry which is preliminary data.</text>
</comment>
<evidence type="ECO:0000313" key="2">
    <source>
        <dbReference type="Proteomes" id="UP001302126"/>
    </source>
</evidence>
<reference evidence="1" key="1">
    <citation type="journal article" date="2023" name="Mol. Phylogenet. Evol.">
        <title>Genome-scale phylogeny and comparative genomics of the fungal order Sordariales.</title>
        <authorList>
            <person name="Hensen N."/>
            <person name="Bonometti L."/>
            <person name="Westerberg I."/>
            <person name="Brannstrom I.O."/>
            <person name="Guillou S."/>
            <person name="Cros-Aarteil S."/>
            <person name="Calhoun S."/>
            <person name="Haridas S."/>
            <person name="Kuo A."/>
            <person name="Mondo S."/>
            <person name="Pangilinan J."/>
            <person name="Riley R."/>
            <person name="LaButti K."/>
            <person name="Andreopoulos B."/>
            <person name="Lipzen A."/>
            <person name="Chen C."/>
            <person name="Yan M."/>
            <person name="Daum C."/>
            <person name="Ng V."/>
            <person name="Clum A."/>
            <person name="Steindorff A."/>
            <person name="Ohm R.A."/>
            <person name="Martin F."/>
            <person name="Silar P."/>
            <person name="Natvig D.O."/>
            <person name="Lalanne C."/>
            <person name="Gautier V."/>
            <person name="Ament-Velasquez S.L."/>
            <person name="Kruys A."/>
            <person name="Hutchinson M.I."/>
            <person name="Powell A.J."/>
            <person name="Barry K."/>
            <person name="Miller A.N."/>
            <person name="Grigoriev I.V."/>
            <person name="Debuchy R."/>
            <person name="Gladieux P."/>
            <person name="Hiltunen Thoren M."/>
            <person name="Johannesson H."/>
        </authorList>
    </citation>
    <scope>NUCLEOTIDE SEQUENCE</scope>
    <source>
        <strain evidence="1">PSN309</strain>
    </source>
</reference>
<dbReference type="Proteomes" id="UP001302126">
    <property type="component" value="Unassembled WGS sequence"/>
</dbReference>
<gene>
    <name evidence="1" type="ORF">QBC35DRAFT_504893</name>
</gene>
<dbReference type="AlphaFoldDB" id="A0AAN7ADV7"/>
<name>A0AAN7ADV7_9PEZI</name>
<organism evidence="1 2">
    <name type="scientific">Podospora australis</name>
    <dbReference type="NCBI Taxonomy" id="1536484"/>
    <lineage>
        <taxon>Eukaryota</taxon>
        <taxon>Fungi</taxon>
        <taxon>Dikarya</taxon>
        <taxon>Ascomycota</taxon>
        <taxon>Pezizomycotina</taxon>
        <taxon>Sordariomycetes</taxon>
        <taxon>Sordariomycetidae</taxon>
        <taxon>Sordariales</taxon>
        <taxon>Podosporaceae</taxon>
        <taxon>Podospora</taxon>
    </lineage>
</organism>
<evidence type="ECO:0000313" key="1">
    <source>
        <dbReference type="EMBL" id="KAK4184911.1"/>
    </source>
</evidence>
<dbReference type="EMBL" id="MU864469">
    <property type="protein sequence ID" value="KAK4184911.1"/>
    <property type="molecule type" value="Genomic_DNA"/>
</dbReference>
<protein>
    <submittedName>
        <fullName evidence="1">Uncharacterized protein</fullName>
    </submittedName>
</protein>